<keyword evidence="1" id="KW-1133">Transmembrane helix</keyword>
<dbReference type="AlphaFoldDB" id="A0A7X5RL17"/>
<evidence type="ECO:0000313" key="3">
    <source>
        <dbReference type="Proteomes" id="UP000470213"/>
    </source>
</evidence>
<protein>
    <submittedName>
        <fullName evidence="2">Stress protein</fullName>
    </submittedName>
</protein>
<feature type="transmembrane region" description="Helical" evidence="1">
    <location>
        <begin position="181"/>
        <end position="199"/>
    </location>
</feature>
<comment type="caution">
    <text evidence="2">The sequence shown here is derived from an EMBL/GenBank/DDBJ whole genome shotgun (WGS) entry which is preliminary data.</text>
</comment>
<feature type="transmembrane region" description="Helical" evidence="1">
    <location>
        <begin position="114"/>
        <end position="134"/>
    </location>
</feature>
<reference evidence="2 3" key="1">
    <citation type="submission" date="2020-01" db="EMBL/GenBank/DDBJ databases">
        <authorList>
            <person name="Chen J."/>
            <person name="Zhu S."/>
            <person name="Yang J."/>
        </authorList>
    </citation>
    <scope>NUCLEOTIDE SEQUENCE [LARGE SCALE GENOMIC DNA]</scope>
    <source>
        <strain evidence="2 3">345S023</strain>
    </source>
</reference>
<keyword evidence="1" id="KW-0472">Membrane</keyword>
<feature type="transmembrane region" description="Helical" evidence="1">
    <location>
        <begin position="80"/>
        <end position="102"/>
    </location>
</feature>
<sequence length="247" mass="27537">MPEHQDSQQESRLERSLKGGYQFDAKALFMKANQLTKANFASLFQACLMILLVFVVMGAITQQYITVNEDNTFTIEHQSIIEIVVVFIVAPLISGLYMMGALHARGIKTTVFSVFKYIPLIFVLALTQLVNSIIVQLGLVLLIVPGVYLWMATSFSLLLVVDKSLTPLSAIILSCKVFNAYWYQLTGLFLVMAVLFVTVPFTLGLSLIWIMPLYFSLVGLLYEELIGGGEVRTEAKTLNKNESSFDA</sequence>
<organism evidence="2 3">
    <name type="scientific">Alteromonas profundi</name>
    <dbReference type="NCBI Taxonomy" id="2696062"/>
    <lineage>
        <taxon>Bacteria</taxon>
        <taxon>Pseudomonadati</taxon>
        <taxon>Pseudomonadota</taxon>
        <taxon>Gammaproteobacteria</taxon>
        <taxon>Alteromonadales</taxon>
        <taxon>Alteromonadaceae</taxon>
        <taxon>Alteromonas/Salinimonas group</taxon>
        <taxon>Alteromonas</taxon>
    </lineage>
</organism>
<gene>
    <name evidence="2" type="ORF">GTH32_08565</name>
</gene>
<proteinExistence type="predicted"/>
<evidence type="ECO:0000256" key="1">
    <source>
        <dbReference type="SAM" id="Phobius"/>
    </source>
</evidence>
<dbReference type="PANTHER" id="PTHR40076">
    <property type="entry name" value="MEMBRANE PROTEIN-RELATED"/>
    <property type="match status" value="1"/>
</dbReference>
<feature type="transmembrane region" description="Helical" evidence="1">
    <location>
        <begin position="40"/>
        <end position="60"/>
    </location>
</feature>
<name>A0A7X5RL17_9ALTE</name>
<dbReference type="Proteomes" id="UP000470213">
    <property type="component" value="Unassembled WGS sequence"/>
</dbReference>
<dbReference type="PANTHER" id="PTHR40076:SF1">
    <property type="entry name" value="MEMBRANE PROTEIN"/>
    <property type="match status" value="1"/>
</dbReference>
<feature type="transmembrane region" description="Helical" evidence="1">
    <location>
        <begin position="205"/>
        <end position="222"/>
    </location>
</feature>
<evidence type="ECO:0000313" key="2">
    <source>
        <dbReference type="EMBL" id="NDV91229.1"/>
    </source>
</evidence>
<keyword evidence="3" id="KW-1185">Reference proteome</keyword>
<keyword evidence="1" id="KW-0812">Transmembrane</keyword>
<dbReference type="InterPro" id="IPR010380">
    <property type="entry name" value="DUF975"/>
</dbReference>
<accession>A0A7X5RL17</accession>
<feature type="transmembrane region" description="Helical" evidence="1">
    <location>
        <begin position="140"/>
        <end position="161"/>
    </location>
</feature>
<dbReference type="EMBL" id="JAAAWN010000009">
    <property type="protein sequence ID" value="NDV91229.1"/>
    <property type="molecule type" value="Genomic_DNA"/>
</dbReference>